<dbReference type="EMBL" id="JAMQON010000004">
    <property type="protein sequence ID" value="MDS0260480.1"/>
    <property type="molecule type" value="Genomic_DNA"/>
</dbReference>
<dbReference type="Proteomes" id="UP001259659">
    <property type="component" value="Unassembled WGS sequence"/>
</dbReference>
<keyword evidence="1" id="KW-0812">Transmembrane</keyword>
<keyword evidence="1" id="KW-1133">Transmembrane helix</keyword>
<accession>A0ABU2FFJ5</accession>
<feature type="transmembrane region" description="Helical" evidence="1">
    <location>
        <begin position="157"/>
        <end position="178"/>
    </location>
</feature>
<reference evidence="2 3" key="1">
    <citation type="submission" date="2022-06" db="EMBL/GenBank/DDBJ databases">
        <title>Haloarcula sp. a new haloarchaeum isolate from saline soil.</title>
        <authorList>
            <person name="Strakova D."/>
            <person name="Galisteo C."/>
            <person name="Sanchez-Porro C."/>
            <person name="Ventosa A."/>
        </authorList>
    </citation>
    <scope>NUCLEOTIDE SEQUENCE [LARGE SCALE GENOMIC DNA]</scope>
    <source>
        <strain evidence="2 3">S1CR25-12</strain>
    </source>
</reference>
<name>A0ABU2FFJ5_9EURY</name>
<dbReference type="RefSeq" id="WP_310920157.1">
    <property type="nucleotide sequence ID" value="NZ_JAMQON010000004.1"/>
</dbReference>
<evidence type="ECO:0000256" key="1">
    <source>
        <dbReference type="SAM" id="Phobius"/>
    </source>
</evidence>
<protein>
    <submittedName>
        <fullName evidence="2">Uncharacterized protein</fullName>
    </submittedName>
</protein>
<comment type="caution">
    <text evidence="2">The sequence shown here is derived from an EMBL/GenBank/DDBJ whole genome shotgun (WGS) entry which is preliminary data.</text>
</comment>
<proteinExistence type="predicted"/>
<feature type="transmembrane region" description="Helical" evidence="1">
    <location>
        <begin position="12"/>
        <end position="31"/>
    </location>
</feature>
<sequence>MSATTPPDTSKQALVAALQWGLVQTFVLDTLGRFLRNYYRATTTAFWPPGWVTSLQFAAPLGLLVGGIGGYRWVTSGRAATTETAHRTRVVFVGALLVGWGLAIVPTLAFQSLLGEQFFTVPYFVLPTAFALLAGSGAVVLAYRVDPAVLRQRRTRLLGAVQGAFVGLAVGLVGFIGYTNYLLATRDNVSVNGGLLIAVTAALGGLAGFTLAHRLRSGDRAPEFLVVFVPSLLVLGLGLSLGQTALAAVGVPVGFGWSGTLLLLSTVASLLLAGYLTYGAQTTVYRRFVGGD</sequence>
<evidence type="ECO:0000313" key="2">
    <source>
        <dbReference type="EMBL" id="MDS0260480.1"/>
    </source>
</evidence>
<gene>
    <name evidence="2" type="ORF">NDI56_13830</name>
</gene>
<feature type="transmembrane region" description="Helical" evidence="1">
    <location>
        <begin position="123"/>
        <end position="145"/>
    </location>
</feature>
<feature type="transmembrane region" description="Helical" evidence="1">
    <location>
        <begin position="90"/>
        <end position="111"/>
    </location>
</feature>
<feature type="transmembrane region" description="Helical" evidence="1">
    <location>
        <begin position="190"/>
        <end position="212"/>
    </location>
</feature>
<feature type="transmembrane region" description="Helical" evidence="1">
    <location>
        <begin position="255"/>
        <end position="278"/>
    </location>
</feature>
<keyword evidence="1" id="KW-0472">Membrane</keyword>
<evidence type="ECO:0000313" key="3">
    <source>
        <dbReference type="Proteomes" id="UP001259659"/>
    </source>
</evidence>
<feature type="transmembrane region" description="Helical" evidence="1">
    <location>
        <begin position="51"/>
        <end position="69"/>
    </location>
</feature>
<feature type="transmembrane region" description="Helical" evidence="1">
    <location>
        <begin position="224"/>
        <end position="249"/>
    </location>
</feature>
<organism evidence="2 3">
    <name type="scientific">Haloarcula saliterrae</name>
    <dbReference type="NCBI Taxonomy" id="2950534"/>
    <lineage>
        <taxon>Archaea</taxon>
        <taxon>Methanobacteriati</taxon>
        <taxon>Methanobacteriota</taxon>
        <taxon>Stenosarchaea group</taxon>
        <taxon>Halobacteria</taxon>
        <taxon>Halobacteriales</taxon>
        <taxon>Haloarculaceae</taxon>
        <taxon>Haloarcula</taxon>
    </lineage>
</organism>
<keyword evidence="3" id="KW-1185">Reference proteome</keyword>